<feature type="transmembrane region" description="Helical" evidence="1">
    <location>
        <begin position="230"/>
        <end position="250"/>
    </location>
</feature>
<comment type="caution">
    <text evidence="2">The sequence shown here is derived from an EMBL/GenBank/DDBJ whole genome shotgun (WGS) entry which is preliminary data.</text>
</comment>
<feature type="transmembrane region" description="Helical" evidence="1">
    <location>
        <begin position="207"/>
        <end position="224"/>
    </location>
</feature>
<feature type="transmembrane region" description="Helical" evidence="1">
    <location>
        <begin position="129"/>
        <end position="149"/>
    </location>
</feature>
<dbReference type="AlphaFoldDB" id="A0A9P5YFE9"/>
<feature type="transmembrane region" description="Helical" evidence="1">
    <location>
        <begin position="21"/>
        <end position="40"/>
    </location>
</feature>
<evidence type="ECO:0000256" key="1">
    <source>
        <dbReference type="SAM" id="Phobius"/>
    </source>
</evidence>
<proteinExistence type="predicted"/>
<dbReference type="OrthoDB" id="3020506at2759"/>
<keyword evidence="1" id="KW-0812">Transmembrane</keyword>
<keyword evidence="1" id="KW-1133">Transmembrane helix</keyword>
<keyword evidence="1" id="KW-0472">Membrane</keyword>
<sequence length="286" mass="31644">MSTPTSFQDDLAASSLNIFKVITYSGLTFLIWEWGLGLSFEAGQIWTKRSSSIVKWQYILSRYLGIAGQIGNTVATAYVNSSHVLPRRFCVGWYIEQMIVAQGLLFSLEVSLIRRLYALFNTSNRLHFTLYTFAIGEHILFIICAALAFRRAEIVEACLFGGPLIELSIIAGTMVMTQCILWGLTLLSGWKKGVPLASLMIRDGSWVFGLVSIAVLGGTANVFAPTHRPVVNPFSIFIAVLASMNCRIIINLETMQLPQRDDTSKIELSTQIDTGGNTFETSHSTL</sequence>
<dbReference type="Proteomes" id="UP000807353">
    <property type="component" value="Unassembled WGS sequence"/>
</dbReference>
<feature type="transmembrane region" description="Helical" evidence="1">
    <location>
        <begin position="169"/>
        <end position="187"/>
    </location>
</feature>
<name>A0A9P5YFE9_9AGAR</name>
<keyword evidence="3" id="KW-1185">Reference proteome</keyword>
<gene>
    <name evidence="2" type="ORF">BDZ94DRAFT_1248663</name>
</gene>
<feature type="transmembrane region" description="Helical" evidence="1">
    <location>
        <begin position="60"/>
        <end position="79"/>
    </location>
</feature>
<organism evidence="2 3">
    <name type="scientific">Collybia nuda</name>
    <dbReference type="NCBI Taxonomy" id="64659"/>
    <lineage>
        <taxon>Eukaryota</taxon>
        <taxon>Fungi</taxon>
        <taxon>Dikarya</taxon>
        <taxon>Basidiomycota</taxon>
        <taxon>Agaricomycotina</taxon>
        <taxon>Agaricomycetes</taxon>
        <taxon>Agaricomycetidae</taxon>
        <taxon>Agaricales</taxon>
        <taxon>Tricholomatineae</taxon>
        <taxon>Clitocybaceae</taxon>
        <taxon>Collybia</taxon>
    </lineage>
</organism>
<reference evidence="2" key="1">
    <citation type="submission" date="2020-11" db="EMBL/GenBank/DDBJ databases">
        <authorList>
            <consortium name="DOE Joint Genome Institute"/>
            <person name="Ahrendt S."/>
            <person name="Riley R."/>
            <person name="Andreopoulos W."/>
            <person name="Labutti K."/>
            <person name="Pangilinan J."/>
            <person name="Ruiz-Duenas F.J."/>
            <person name="Barrasa J.M."/>
            <person name="Sanchez-Garcia M."/>
            <person name="Camarero S."/>
            <person name="Miyauchi S."/>
            <person name="Serrano A."/>
            <person name="Linde D."/>
            <person name="Babiker R."/>
            <person name="Drula E."/>
            <person name="Ayuso-Fernandez I."/>
            <person name="Pacheco R."/>
            <person name="Padilla G."/>
            <person name="Ferreira P."/>
            <person name="Barriuso J."/>
            <person name="Kellner H."/>
            <person name="Castanera R."/>
            <person name="Alfaro M."/>
            <person name="Ramirez L."/>
            <person name="Pisabarro A.G."/>
            <person name="Kuo A."/>
            <person name="Tritt A."/>
            <person name="Lipzen A."/>
            <person name="He G."/>
            <person name="Yan M."/>
            <person name="Ng V."/>
            <person name="Cullen D."/>
            <person name="Martin F."/>
            <person name="Rosso M.-N."/>
            <person name="Henrissat B."/>
            <person name="Hibbett D."/>
            <person name="Martinez A.T."/>
            <person name="Grigoriev I.V."/>
        </authorList>
    </citation>
    <scope>NUCLEOTIDE SEQUENCE</scope>
    <source>
        <strain evidence="2">CBS 247.69</strain>
    </source>
</reference>
<evidence type="ECO:0000313" key="2">
    <source>
        <dbReference type="EMBL" id="KAF9467654.1"/>
    </source>
</evidence>
<dbReference type="EMBL" id="MU150236">
    <property type="protein sequence ID" value="KAF9467654.1"/>
    <property type="molecule type" value="Genomic_DNA"/>
</dbReference>
<protein>
    <submittedName>
        <fullName evidence="2">Uncharacterized protein</fullName>
    </submittedName>
</protein>
<accession>A0A9P5YFE9</accession>
<evidence type="ECO:0000313" key="3">
    <source>
        <dbReference type="Proteomes" id="UP000807353"/>
    </source>
</evidence>